<evidence type="ECO:0000256" key="8">
    <source>
        <dbReference type="SAM" id="SignalP"/>
    </source>
</evidence>
<dbReference type="InterPro" id="IPR024079">
    <property type="entry name" value="MetalloPept_cat_dom_sf"/>
</dbReference>
<keyword evidence="8" id="KW-0732">Signal</keyword>
<organism evidence="11 12">
    <name type="scientific">Undibacterium aquatile</name>
    <dbReference type="NCBI Taxonomy" id="1537398"/>
    <lineage>
        <taxon>Bacteria</taxon>
        <taxon>Pseudomonadati</taxon>
        <taxon>Pseudomonadota</taxon>
        <taxon>Betaproteobacteria</taxon>
        <taxon>Burkholderiales</taxon>
        <taxon>Oxalobacteraceae</taxon>
        <taxon>Undibacterium</taxon>
    </lineage>
</organism>
<sequence length="686" mass="76680">MKRFLLSTLALSLLSNAVYAAEPAAAPTTAVAFTLGSGIIPRNFEPTTRGQDNFFRHAQGGWLRANEIPADKSDWGSFMEARENVQRQLHALISDVAKDDKNPAGTEKQKIADLFNSFMNEEKLETLGAAALKSELDTIAAVKNKEGLAVLFAQLQKIGVTTPFRVRVEQDSKQSSQYIVDIAQSGLGLPNRDYYLKTDDKKMSDIRAAYLTHVEKILTLAGDKDAAVNAKQVLAIETELAKAQWTNVENRDPLKTYNKMTVSKLDTLAPGYQWKSYFQTNGIAGKADQVLVQQPSYLSGFSHALKSFPLSAWKSYAEWQLLSAYSPYLSSAFANENFAFRGTTLAGIKVNRTREQRAVALTDQMLGEAVGKLYVEKYFAPETKVRTEKMVKYFLAAFKDSIDSLDWMSAETKKQAQIKLSKISVKIGYPEKWKDYSAIQISKDDLAGNLKRIRSADFEKNVKRLGTPVDRSEWHMTPQTVNAYYSPEMNEIVFPAARLQAPLFNVEAEDAVNYGALGISIGHEISHAFDDAGSQYDGDGNLRDWWTKEDREKFNRKTKVLVEQYNGYSPVPGHFLNGELTLGENIADNVGIVMALKAYRLSLEGKPSPILDGWSGEQRLFLGLAQARRSKSREQRALALIKTDPHSPGEFRVNGSLRNNTTFYDAFNVKPGDGMYLPENKRVSIW</sequence>
<keyword evidence="12" id="KW-1185">Reference proteome</keyword>
<dbReference type="Proteomes" id="UP000637632">
    <property type="component" value="Unassembled WGS sequence"/>
</dbReference>
<dbReference type="Pfam" id="PF05649">
    <property type="entry name" value="Peptidase_M13_N"/>
    <property type="match status" value="1"/>
</dbReference>
<protein>
    <submittedName>
        <fullName evidence="11">M13 family metallopeptidase</fullName>
    </submittedName>
</protein>
<dbReference type="PRINTS" id="PR00786">
    <property type="entry name" value="NEPRILYSIN"/>
</dbReference>
<dbReference type="CDD" id="cd08662">
    <property type="entry name" value="M13"/>
    <property type="match status" value="1"/>
</dbReference>
<dbReference type="InterPro" id="IPR000718">
    <property type="entry name" value="Peptidase_M13"/>
</dbReference>
<evidence type="ECO:0000259" key="10">
    <source>
        <dbReference type="Pfam" id="PF05649"/>
    </source>
</evidence>
<dbReference type="InterPro" id="IPR042089">
    <property type="entry name" value="Peptidase_M13_dom_2"/>
</dbReference>
<dbReference type="PANTHER" id="PTHR11733">
    <property type="entry name" value="ZINC METALLOPROTEASE FAMILY M13 NEPRILYSIN-RELATED"/>
    <property type="match status" value="1"/>
</dbReference>
<name>A0ABR6XHU7_9BURK</name>
<dbReference type="RefSeq" id="WP_190479351.1">
    <property type="nucleotide sequence ID" value="NZ_JACOFT010000003.1"/>
</dbReference>
<keyword evidence="7" id="KW-0482">Metalloprotease</keyword>
<proteinExistence type="inferred from homology"/>
<comment type="caution">
    <text evidence="11">The sequence shown here is derived from an EMBL/GenBank/DDBJ whole genome shotgun (WGS) entry which is preliminary data.</text>
</comment>
<reference evidence="11 12" key="1">
    <citation type="submission" date="2020-08" db="EMBL/GenBank/DDBJ databases">
        <title>Novel species isolated from subtropical streams in China.</title>
        <authorList>
            <person name="Lu H."/>
        </authorList>
    </citation>
    <scope>NUCLEOTIDE SEQUENCE [LARGE SCALE GENOMIC DNA]</scope>
    <source>
        <strain evidence="11 12">CCTCC AB 2015119</strain>
    </source>
</reference>
<evidence type="ECO:0000256" key="2">
    <source>
        <dbReference type="ARBA" id="ARBA00007357"/>
    </source>
</evidence>
<dbReference type="PANTHER" id="PTHR11733:SF167">
    <property type="entry name" value="FI17812P1-RELATED"/>
    <property type="match status" value="1"/>
</dbReference>
<dbReference type="PROSITE" id="PS51885">
    <property type="entry name" value="NEPRILYSIN"/>
    <property type="match status" value="1"/>
</dbReference>
<comment type="cofactor">
    <cofactor evidence="1">
        <name>Zn(2+)</name>
        <dbReference type="ChEBI" id="CHEBI:29105"/>
    </cofactor>
</comment>
<evidence type="ECO:0000256" key="3">
    <source>
        <dbReference type="ARBA" id="ARBA00022670"/>
    </source>
</evidence>
<evidence type="ECO:0000256" key="4">
    <source>
        <dbReference type="ARBA" id="ARBA00022723"/>
    </source>
</evidence>
<keyword evidence="3" id="KW-0645">Protease</keyword>
<dbReference type="InterPro" id="IPR008753">
    <property type="entry name" value="Peptidase_M13_N"/>
</dbReference>
<evidence type="ECO:0000256" key="6">
    <source>
        <dbReference type="ARBA" id="ARBA00022833"/>
    </source>
</evidence>
<evidence type="ECO:0000313" key="11">
    <source>
        <dbReference type="EMBL" id="MBC3811874.1"/>
    </source>
</evidence>
<keyword evidence="4" id="KW-0479">Metal-binding</keyword>
<gene>
    <name evidence="11" type="ORF">H8K26_10510</name>
</gene>
<evidence type="ECO:0000256" key="5">
    <source>
        <dbReference type="ARBA" id="ARBA00022801"/>
    </source>
</evidence>
<dbReference type="Pfam" id="PF01431">
    <property type="entry name" value="Peptidase_M13"/>
    <property type="match status" value="1"/>
</dbReference>
<feature type="domain" description="Peptidase M13 C-terminal" evidence="9">
    <location>
        <begin position="482"/>
        <end position="683"/>
    </location>
</feature>
<accession>A0ABR6XHU7</accession>
<evidence type="ECO:0000313" key="12">
    <source>
        <dbReference type="Proteomes" id="UP000637632"/>
    </source>
</evidence>
<keyword evidence="5" id="KW-0378">Hydrolase</keyword>
<evidence type="ECO:0000256" key="7">
    <source>
        <dbReference type="ARBA" id="ARBA00023049"/>
    </source>
</evidence>
<feature type="signal peptide" evidence="8">
    <location>
        <begin position="1"/>
        <end position="20"/>
    </location>
</feature>
<evidence type="ECO:0000256" key="1">
    <source>
        <dbReference type="ARBA" id="ARBA00001947"/>
    </source>
</evidence>
<feature type="domain" description="Peptidase M13 N-terminal" evidence="10">
    <location>
        <begin position="51"/>
        <end position="430"/>
    </location>
</feature>
<comment type="similarity">
    <text evidence="2">Belongs to the peptidase M13 family.</text>
</comment>
<dbReference type="InterPro" id="IPR018497">
    <property type="entry name" value="Peptidase_M13_C"/>
</dbReference>
<evidence type="ECO:0000259" key="9">
    <source>
        <dbReference type="Pfam" id="PF01431"/>
    </source>
</evidence>
<dbReference type="Gene3D" id="1.10.1380.10">
    <property type="entry name" value="Neutral endopeptidase , domain2"/>
    <property type="match status" value="1"/>
</dbReference>
<feature type="chain" id="PRO_5045361235" evidence="8">
    <location>
        <begin position="21"/>
        <end position="686"/>
    </location>
</feature>
<dbReference type="Gene3D" id="3.40.390.10">
    <property type="entry name" value="Collagenase (Catalytic Domain)"/>
    <property type="match status" value="1"/>
</dbReference>
<dbReference type="SUPFAM" id="SSF55486">
    <property type="entry name" value="Metalloproteases ('zincins'), catalytic domain"/>
    <property type="match status" value="1"/>
</dbReference>
<dbReference type="EMBL" id="JACOFT010000003">
    <property type="protein sequence ID" value="MBC3811874.1"/>
    <property type="molecule type" value="Genomic_DNA"/>
</dbReference>
<keyword evidence="6" id="KW-0862">Zinc</keyword>